<accession>A0A4U0UUH3</accession>
<evidence type="ECO:0000313" key="4">
    <source>
        <dbReference type="Proteomes" id="UP000310066"/>
    </source>
</evidence>
<feature type="compositionally biased region" description="Basic and acidic residues" evidence="2">
    <location>
        <begin position="475"/>
        <end position="487"/>
    </location>
</feature>
<proteinExistence type="predicted"/>
<dbReference type="OrthoDB" id="5374844at2759"/>
<feature type="compositionally biased region" description="Low complexity" evidence="2">
    <location>
        <begin position="571"/>
        <end position="590"/>
    </location>
</feature>
<feature type="region of interest" description="Disordered" evidence="2">
    <location>
        <begin position="1022"/>
        <end position="1148"/>
    </location>
</feature>
<dbReference type="STRING" id="329885.A0A4U0UUH3"/>
<protein>
    <submittedName>
        <fullName evidence="3">Uncharacterized protein</fullName>
    </submittedName>
</protein>
<comment type="caution">
    <text evidence="3">The sequence shown here is derived from an EMBL/GenBank/DDBJ whole genome shotgun (WGS) entry which is preliminary data.</text>
</comment>
<feature type="compositionally biased region" description="Basic and acidic residues" evidence="2">
    <location>
        <begin position="247"/>
        <end position="259"/>
    </location>
</feature>
<feature type="compositionally biased region" description="Basic and acidic residues" evidence="2">
    <location>
        <begin position="421"/>
        <end position="433"/>
    </location>
</feature>
<reference evidence="3 4" key="1">
    <citation type="submission" date="2017-03" db="EMBL/GenBank/DDBJ databases">
        <title>Genomes of endolithic fungi from Antarctica.</title>
        <authorList>
            <person name="Coleine C."/>
            <person name="Masonjones S."/>
            <person name="Stajich J.E."/>
        </authorList>
    </citation>
    <scope>NUCLEOTIDE SEQUENCE [LARGE SCALE GENOMIC DNA]</scope>
    <source>
        <strain evidence="3 4">CCFEE 5311</strain>
    </source>
</reference>
<organism evidence="3 4">
    <name type="scientific">Friedmanniomyces endolithicus</name>
    <dbReference type="NCBI Taxonomy" id="329885"/>
    <lineage>
        <taxon>Eukaryota</taxon>
        <taxon>Fungi</taxon>
        <taxon>Dikarya</taxon>
        <taxon>Ascomycota</taxon>
        <taxon>Pezizomycotina</taxon>
        <taxon>Dothideomycetes</taxon>
        <taxon>Dothideomycetidae</taxon>
        <taxon>Mycosphaerellales</taxon>
        <taxon>Teratosphaeriaceae</taxon>
        <taxon>Friedmanniomyces</taxon>
    </lineage>
</organism>
<feature type="compositionally biased region" description="Polar residues" evidence="2">
    <location>
        <begin position="560"/>
        <end position="569"/>
    </location>
</feature>
<dbReference type="EMBL" id="NAJP01000038">
    <property type="protein sequence ID" value="TKA39533.1"/>
    <property type="molecule type" value="Genomic_DNA"/>
</dbReference>
<feature type="compositionally biased region" description="Basic residues" evidence="2">
    <location>
        <begin position="1126"/>
        <end position="1137"/>
    </location>
</feature>
<feature type="compositionally biased region" description="Basic and acidic residues" evidence="2">
    <location>
        <begin position="837"/>
        <end position="855"/>
    </location>
</feature>
<name>A0A4U0UUH3_9PEZI</name>
<feature type="compositionally biased region" description="Basic and acidic residues" evidence="2">
    <location>
        <begin position="398"/>
        <end position="412"/>
    </location>
</feature>
<dbReference type="Proteomes" id="UP000310066">
    <property type="component" value="Unassembled WGS sequence"/>
</dbReference>
<feature type="region of interest" description="Disordered" evidence="2">
    <location>
        <begin position="774"/>
        <end position="927"/>
    </location>
</feature>
<evidence type="ECO:0000313" key="3">
    <source>
        <dbReference type="EMBL" id="TKA39533.1"/>
    </source>
</evidence>
<keyword evidence="1" id="KW-0175">Coiled coil</keyword>
<feature type="region of interest" description="Disordered" evidence="2">
    <location>
        <begin position="14"/>
        <end position="73"/>
    </location>
</feature>
<evidence type="ECO:0000256" key="2">
    <source>
        <dbReference type="SAM" id="MobiDB-lite"/>
    </source>
</evidence>
<sequence>MALSIASYQSKTLINVSEDAHTSPSVDKSPVAGADDERVEDSLDEHRRTNAGGPVQSPHQPAEDCEEDDLYGLSPQGIASTAAASLAKKARIDSSIPQPSFIADSQWSQQRAVETALEEGATRSGWPELLINGATLRKSPTEKEPSRVACATDHALYATHLDVANAFQQTLEAVRLRGVRSKKLPSAAEPYFNSDTASHRTSMAPVGTSALDALRAKKEGMAVARAGGEAVQASRSRTPAASLAQDRSPKRLPLKERSKNVPTPARPKSGAATAAQKATAERPKSRKLGMFAQTPVGGRESSVQGTQKRKGGKAGARDDRDDDGAFEPSKKGKVAQRSTPGTLKRPAPPAKSRGSASIRKPTYDMPESPPLHTATTIKRAGTETKPAMGKGVISKANNRKDISGDEHVEPARRGRSGKLAKLPDSDNFGDPKVRKQPARHAKLLNGAAKMGTGKDEEADGQTMENTSPASATIGEAKHASSNDGGREVDETIEDFEHAVVTYDDNDKPTVGDRETQHERLHVTARHTVQNPQVKIKAELTNEQRDSYGVPKRSKHGTEQIGGSQVNAITLSDRPVSSSSVPSTPAVARPSTATLAQVKPSGTDGRRAPQTPAVFHSSPPLNDAQVTHQPPTGFLEPAESHRTTIISFDRSGPRNQGTRSAKKSVVGSVRADRTGARRSKGRSSPAATSTKSYRTDRTALPNNVADDVGDALAGFFKNPAKLGSESVAPDKTLAASLRAQTHALAPILPLQQPTDVADDSWTYVEDAVDEQRTQVKAAVPVNRAKPLKQPPFDRTASQLAMPPPAPRAESTAKSGQVSASSATRRTAATGRTASVTEEGGKAAKSSDKRSREEDAFSHPAPKKSKRATLDTHHTLPLPDQSTANTRGKVAVAQHVPTGGPEPSKRAGRKTSRHASQGVDINGSPIPKNMVVPENSTTLETYTQHAGLSPDQRLPASNVAVRRTTTDSLVNSTFFEEILAVPSHQVKILSSNEKRRPASPREDSQAITSVVLGKVDAKQLVMRDEGVAPPTDPFLSSESLRKVPKGPSSSSLFSEELGTRAEQIAKKRRHAALADDEESEDPDKTLIESAPASKKLKSNPAAKRLRATFVDDEDDPNQTLVDPELRLKRPKSNAAHSRKGAGAISSADEENNADMPAIGLWRDALRPHQLNLFDELVAVSHRLVRHLVDHETALHEAVYDYQRRGLNMIEQAELVRARDYERSLKQLAREKAAVRQDLQQQSERMRGAMERVLQMKAERSKTDGSLNAEQSRLEEMLTQLGGA</sequence>
<feature type="compositionally biased region" description="Low complexity" evidence="2">
    <location>
        <begin position="817"/>
        <end position="833"/>
    </location>
</feature>
<feature type="region of interest" description="Disordered" evidence="2">
    <location>
        <begin position="542"/>
        <end position="700"/>
    </location>
</feature>
<feature type="region of interest" description="Disordered" evidence="2">
    <location>
        <begin position="225"/>
        <end position="487"/>
    </location>
</feature>
<feature type="coiled-coil region" evidence="1">
    <location>
        <begin position="1215"/>
        <end position="1256"/>
    </location>
</feature>
<evidence type="ECO:0000256" key="1">
    <source>
        <dbReference type="SAM" id="Coils"/>
    </source>
</evidence>
<gene>
    <name evidence="3" type="ORF">B0A54_10089</name>
</gene>